<dbReference type="Proteomes" id="UP000774000">
    <property type="component" value="Unassembled WGS sequence"/>
</dbReference>
<gene>
    <name evidence="2" type="ORF">JOC47_003040</name>
</gene>
<protein>
    <submittedName>
        <fullName evidence="2">Uncharacterized protein</fullName>
    </submittedName>
</protein>
<name>A0A939BN46_9FIRM</name>
<dbReference type="AlphaFoldDB" id="A0A939BN46"/>
<feature type="transmembrane region" description="Helical" evidence="1">
    <location>
        <begin position="35"/>
        <end position="56"/>
    </location>
</feature>
<keyword evidence="1" id="KW-1133">Transmembrane helix</keyword>
<dbReference type="RefSeq" id="WP_204703200.1">
    <property type="nucleotide sequence ID" value="NZ_JAFBDQ010000031.1"/>
</dbReference>
<evidence type="ECO:0000313" key="2">
    <source>
        <dbReference type="EMBL" id="MBM7558170.1"/>
    </source>
</evidence>
<reference evidence="2" key="1">
    <citation type="submission" date="2021-01" db="EMBL/GenBank/DDBJ databases">
        <title>Genomic Encyclopedia of Type Strains, Phase IV (KMG-IV): sequencing the most valuable type-strain genomes for metagenomic binning, comparative biology and taxonomic classification.</title>
        <authorList>
            <person name="Goeker M."/>
        </authorList>
    </citation>
    <scope>NUCLEOTIDE SEQUENCE</scope>
    <source>
        <strain evidence="2">DSM 23230</strain>
    </source>
</reference>
<feature type="transmembrane region" description="Helical" evidence="1">
    <location>
        <begin position="6"/>
        <end position="23"/>
    </location>
</feature>
<comment type="caution">
    <text evidence="2">The sequence shown here is derived from an EMBL/GenBank/DDBJ whole genome shotgun (WGS) entry which is preliminary data.</text>
</comment>
<sequence length="134" mass="15834">MSFDSILTMISIFIAVYSIIPKYKKLEIKLILRKADYLFIILAFLFIQYLLFYDVMIKLGLNLNLGLSKYNITPSNSSYIIVIIIFSYLFFRLTKGKISENKMVMLKETVEELQITERYKELIQLLNKNLNKLK</sequence>
<organism evidence="2 3">
    <name type="scientific">Halanaerobacter jeridensis</name>
    <dbReference type="NCBI Taxonomy" id="706427"/>
    <lineage>
        <taxon>Bacteria</taxon>
        <taxon>Bacillati</taxon>
        <taxon>Bacillota</taxon>
        <taxon>Clostridia</taxon>
        <taxon>Halanaerobiales</taxon>
        <taxon>Halobacteroidaceae</taxon>
        <taxon>Halanaerobacter</taxon>
    </lineage>
</organism>
<dbReference type="EMBL" id="JAFBDQ010000031">
    <property type="protein sequence ID" value="MBM7558170.1"/>
    <property type="molecule type" value="Genomic_DNA"/>
</dbReference>
<keyword evidence="1" id="KW-0812">Transmembrane</keyword>
<proteinExistence type="predicted"/>
<keyword evidence="1" id="KW-0472">Membrane</keyword>
<evidence type="ECO:0000313" key="3">
    <source>
        <dbReference type="Proteomes" id="UP000774000"/>
    </source>
</evidence>
<keyword evidence="3" id="KW-1185">Reference proteome</keyword>
<accession>A0A939BN46</accession>
<feature type="transmembrane region" description="Helical" evidence="1">
    <location>
        <begin position="76"/>
        <end position="93"/>
    </location>
</feature>
<evidence type="ECO:0000256" key="1">
    <source>
        <dbReference type="SAM" id="Phobius"/>
    </source>
</evidence>